<dbReference type="Gene3D" id="3.40.50.620">
    <property type="entry name" value="HUPs"/>
    <property type="match status" value="1"/>
</dbReference>
<dbReference type="PANTHER" id="PTHR37512:SF1">
    <property type="entry name" value="NADR_TTD14 AAA DOMAIN-CONTAINING PROTEIN"/>
    <property type="match status" value="1"/>
</dbReference>
<dbReference type="SUPFAM" id="SSF52374">
    <property type="entry name" value="Nucleotidylyl transferase"/>
    <property type="match status" value="1"/>
</dbReference>
<dbReference type="EMBL" id="JBITLV010000001">
    <property type="protein sequence ID" value="MFI7585451.1"/>
    <property type="molecule type" value="Genomic_DNA"/>
</dbReference>
<dbReference type="Pfam" id="PF13521">
    <property type="entry name" value="AAA_28"/>
    <property type="match status" value="1"/>
</dbReference>
<evidence type="ECO:0000313" key="3">
    <source>
        <dbReference type="Proteomes" id="UP001612915"/>
    </source>
</evidence>
<gene>
    <name evidence="2" type="ORF">ACIB24_00070</name>
</gene>
<organism evidence="2 3">
    <name type="scientific">Spongisporangium articulatum</name>
    <dbReference type="NCBI Taxonomy" id="3362603"/>
    <lineage>
        <taxon>Bacteria</taxon>
        <taxon>Bacillati</taxon>
        <taxon>Actinomycetota</taxon>
        <taxon>Actinomycetes</taxon>
        <taxon>Kineosporiales</taxon>
        <taxon>Kineosporiaceae</taxon>
        <taxon>Spongisporangium</taxon>
    </lineage>
</organism>
<protein>
    <submittedName>
        <fullName evidence="2">AAA family ATPase</fullName>
    </submittedName>
</protein>
<sequence>MSDRWRHGLVIGKFYPPHAGHHHLVDVAAARCERLTVLVMAATGESVPLARRVDWMRARHPQVSVVGVTDDLEMDLQSDRVWAAHVALMRAALERDCVLQGRPAASAVVDLVASSETYGEELALRFGADHLAVDLDRSTHPVSGTAVRADPVAAWAHLAPPVRTGLARRVAFVGAESTGTTTVSRRVAAALRRWGGVWSSTGWVPEYGRAYTEGRLAVAAALAVAVGEAPPAMDRLTWTPEDFVAVAERQARLEALESASGGPVLVCDTDAFATDVWHRRYLGTYNRDVRAVADRRPADLYLLTDDAGVPFVQDSLRDGEHLRAWMTREFAEQLEASGRPWHLLSGPEDERVAAALAHVDALVAGDWGLSPPPGPARAG</sequence>
<evidence type="ECO:0000259" key="1">
    <source>
        <dbReference type="Pfam" id="PF13521"/>
    </source>
</evidence>
<comment type="caution">
    <text evidence="2">The sequence shown here is derived from an EMBL/GenBank/DDBJ whole genome shotgun (WGS) entry which is preliminary data.</text>
</comment>
<dbReference type="SUPFAM" id="SSF52540">
    <property type="entry name" value="P-loop containing nucleoside triphosphate hydrolases"/>
    <property type="match status" value="1"/>
</dbReference>
<dbReference type="Gene3D" id="3.40.50.300">
    <property type="entry name" value="P-loop containing nucleotide triphosphate hydrolases"/>
    <property type="match status" value="1"/>
</dbReference>
<keyword evidence="3" id="KW-1185">Reference proteome</keyword>
<proteinExistence type="predicted"/>
<dbReference type="Proteomes" id="UP001612915">
    <property type="component" value="Unassembled WGS sequence"/>
</dbReference>
<name>A0ABW8AGI4_9ACTN</name>
<dbReference type="PANTHER" id="PTHR37512">
    <property type="entry name" value="TRIFUNCTIONAL NAD BIOSYNTHESIS/REGULATOR PROTEIN NADR"/>
    <property type="match status" value="1"/>
</dbReference>
<feature type="domain" description="NadR/Ttd14 AAA" evidence="1">
    <location>
        <begin position="169"/>
        <end position="351"/>
    </location>
</feature>
<evidence type="ECO:0000313" key="2">
    <source>
        <dbReference type="EMBL" id="MFI7585451.1"/>
    </source>
</evidence>
<dbReference type="RefSeq" id="WP_398273342.1">
    <property type="nucleotide sequence ID" value="NZ_JBITLV010000001.1"/>
</dbReference>
<dbReference type="InterPro" id="IPR052735">
    <property type="entry name" value="NAD_biosynth-regulator"/>
</dbReference>
<reference evidence="2 3" key="1">
    <citation type="submission" date="2024-10" db="EMBL/GenBank/DDBJ databases">
        <title>The Natural Products Discovery Center: Release of the First 8490 Sequenced Strains for Exploring Actinobacteria Biosynthetic Diversity.</title>
        <authorList>
            <person name="Kalkreuter E."/>
            <person name="Kautsar S.A."/>
            <person name="Yang D."/>
            <person name="Bader C.D."/>
            <person name="Teijaro C.N."/>
            <person name="Fluegel L."/>
            <person name="Davis C.M."/>
            <person name="Simpson J.R."/>
            <person name="Lauterbach L."/>
            <person name="Steele A.D."/>
            <person name="Gui C."/>
            <person name="Meng S."/>
            <person name="Li G."/>
            <person name="Viehrig K."/>
            <person name="Ye F."/>
            <person name="Su P."/>
            <person name="Kiefer A.F."/>
            <person name="Nichols A."/>
            <person name="Cepeda A.J."/>
            <person name="Yan W."/>
            <person name="Fan B."/>
            <person name="Jiang Y."/>
            <person name="Adhikari A."/>
            <person name="Zheng C.-J."/>
            <person name="Schuster L."/>
            <person name="Cowan T.M."/>
            <person name="Smanski M.J."/>
            <person name="Chevrette M.G."/>
            <person name="De Carvalho L.P.S."/>
            <person name="Shen B."/>
        </authorList>
    </citation>
    <scope>NUCLEOTIDE SEQUENCE [LARGE SCALE GENOMIC DNA]</scope>
    <source>
        <strain evidence="2 3">NPDC049639</strain>
    </source>
</reference>
<dbReference type="InterPro" id="IPR038727">
    <property type="entry name" value="NadR/Ttd14_AAA_dom"/>
</dbReference>
<dbReference type="InterPro" id="IPR014729">
    <property type="entry name" value="Rossmann-like_a/b/a_fold"/>
</dbReference>
<dbReference type="InterPro" id="IPR027417">
    <property type="entry name" value="P-loop_NTPase"/>
</dbReference>
<accession>A0ABW8AGI4</accession>